<keyword evidence="3" id="KW-1185">Reference proteome</keyword>
<sequence>MNNNPPMASDAYAKDAIIAWFRGEFAAANAMIDALCNHLTQVEGGRGSLPEYGSVFSAIHRRRMNWIPILQMQKYYSIADVAVELKKVAAKKTENNVIATTTAISAAVDDVIVEHKNCDKEMKISSDDKEKEIVPEDMVIEEKNENENEKLADEDDSPESDITDSG</sequence>
<evidence type="ECO:0000313" key="2">
    <source>
        <dbReference type="EMBL" id="GAA0154245.1"/>
    </source>
</evidence>
<dbReference type="Proteomes" id="UP001454036">
    <property type="component" value="Unassembled WGS sequence"/>
</dbReference>
<proteinExistence type="predicted"/>
<dbReference type="GO" id="GO:0003729">
    <property type="term" value="F:mRNA binding"/>
    <property type="evidence" value="ECO:0007669"/>
    <property type="project" value="InterPro"/>
</dbReference>
<evidence type="ECO:0000313" key="3">
    <source>
        <dbReference type="Proteomes" id="UP001454036"/>
    </source>
</evidence>
<feature type="compositionally biased region" description="Acidic residues" evidence="1">
    <location>
        <begin position="152"/>
        <end position="166"/>
    </location>
</feature>
<dbReference type="EMBL" id="BAABME010018558">
    <property type="protein sequence ID" value="GAA0154245.1"/>
    <property type="molecule type" value="Genomic_DNA"/>
</dbReference>
<protein>
    <submittedName>
        <fullName evidence="2">Uncharacterized protein</fullName>
    </submittedName>
</protein>
<reference evidence="2 3" key="1">
    <citation type="submission" date="2024-01" db="EMBL/GenBank/DDBJ databases">
        <title>The complete chloroplast genome sequence of Lithospermum erythrorhizon: insights into the phylogenetic relationship among Boraginaceae species and the maternal lineages of purple gromwells.</title>
        <authorList>
            <person name="Okada T."/>
            <person name="Watanabe K."/>
        </authorList>
    </citation>
    <scope>NUCLEOTIDE SEQUENCE [LARGE SCALE GENOMIC DNA]</scope>
</reference>
<organism evidence="2 3">
    <name type="scientific">Lithospermum erythrorhizon</name>
    <name type="common">Purple gromwell</name>
    <name type="synonym">Lithospermum officinale var. erythrorhizon</name>
    <dbReference type="NCBI Taxonomy" id="34254"/>
    <lineage>
        <taxon>Eukaryota</taxon>
        <taxon>Viridiplantae</taxon>
        <taxon>Streptophyta</taxon>
        <taxon>Embryophyta</taxon>
        <taxon>Tracheophyta</taxon>
        <taxon>Spermatophyta</taxon>
        <taxon>Magnoliopsida</taxon>
        <taxon>eudicotyledons</taxon>
        <taxon>Gunneridae</taxon>
        <taxon>Pentapetalae</taxon>
        <taxon>asterids</taxon>
        <taxon>lamiids</taxon>
        <taxon>Boraginales</taxon>
        <taxon>Boraginaceae</taxon>
        <taxon>Boraginoideae</taxon>
        <taxon>Lithospermeae</taxon>
        <taxon>Lithospermum</taxon>
    </lineage>
</organism>
<feature type="region of interest" description="Disordered" evidence="1">
    <location>
        <begin position="123"/>
        <end position="166"/>
    </location>
</feature>
<dbReference type="PANTHER" id="PTHR31447">
    <property type="entry name" value="HYDROXYPROLINE-RICH GLYCOPROTEIN FAMILY PROTEIN-RELATED"/>
    <property type="match status" value="1"/>
</dbReference>
<dbReference type="PANTHER" id="PTHR31447:SF2">
    <property type="entry name" value="RNA DEMETHYLASE ALKBH10B"/>
    <property type="match status" value="1"/>
</dbReference>
<dbReference type="AlphaFoldDB" id="A0AAV3PSM6"/>
<name>A0AAV3PSM6_LITER</name>
<dbReference type="GO" id="GO:0006402">
    <property type="term" value="P:mRNA catabolic process"/>
    <property type="evidence" value="ECO:0007669"/>
    <property type="project" value="InterPro"/>
</dbReference>
<dbReference type="InterPro" id="IPR044842">
    <property type="entry name" value="ALKBH9B/ALKBH10B-like"/>
</dbReference>
<feature type="compositionally biased region" description="Basic and acidic residues" evidence="1">
    <location>
        <begin position="123"/>
        <end position="151"/>
    </location>
</feature>
<gene>
    <name evidence="2" type="ORF">LIER_37833</name>
</gene>
<evidence type="ECO:0000256" key="1">
    <source>
        <dbReference type="SAM" id="MobiDB-lite"/>
    </source>
</evidence>
<comment type="caution">
    <text evidence="2">The sequence shown here is derived from an EMBL/GenBank/DDBJ whole genome shotgun (WGS) entry which is preliminary data.</text>
</comment>
<dbReference type="GO" id="GO:0032451">
    <property type="term" value="F:demethylase activity"/>
    <property type="evidence" value="ECO:0007669"/>
    <property type="project" value="InterPro"/>
</dbReference>
<accession>A0AAV3PSM6</accession>